<dbReference type="InterPro" id="IPR001039">
    <property type="entry name" value="MHC_I_a_a1/a2"/>
</dbReference>
<feature type="domain" description="MHC class I-like antigen recognition-like" evidence="5">
    <location>
        <begin position="29"/>
        <end position="159"/>
    </location>
</feature>
<evidence type="ECO:0000259" key="5">
    <source>
        <dbReference type="Pfam" id="PF00129"/>
    </source>
</evidence>
<dbReference type="Gene3D" id="3.30.500.10">
    <property type="entry name" value="MHC class I-like antigen recognition-like"/>
    <property type="match status" value="1"/>
</dbReference>
<evidence type="ECO:0000256" key="2">
    <source>
        <dbReference type="ARBA" id="ARBA00023180"/>
    </source>
</evidence>
<reference evidence="6" key="1">
    <citation type="journal article" date="1990" name="Cell">
        <title>Recognition of the product of a novel MHC TL region gene (27-b) by a mouse gamma-delta T cell receptor.</title>
        <authorList>
            <person name="Kouichi I."/>
            <person name="Kaer L.V."/>
            <person name="Bonneville M."/>
            <person name="Hsu S."/>
            <person name="Murphy D.B."/>
            <person name="Tonegawa S."/>
        </authorList>
    </citation>
    <scope>NUCLEOTIDE SEQUENCE</scope>
</reference>
<dbReference type="AGR" id="MGI:95942"/>
<dbReference type="PRINTS" id="PR01638">
    <property type="entry name" value="MHCCLASSI"/>
</dbReference>
<dbReference type="FunFam" id="3.30.500.10:FF:000001">
    <property type="entry name" value="H-2 class I histocompatibility antigen, alpha chain"/>
    <property type="match status" value="1"/>
</dbReference>
<accession>Q31205</accession>
<keyword evidence="2" id="KW-0325">Glycoprotein</keyword>
<proteinExistence type="evidence at transcript level"/>
<keyword evidence="4" id="KW-0732">Signal</keyword>
<comment type="similarity">
    <text evidence="1 3">Belongs to the MHC class I family.</text>
</comment>
<dbReference type="InterPro" id="IPR050208">
    <property type="entry name" value="MHC_class-I_related"/>
</dbReference>
<dbReference type="InterPro" id="IPR011161">
    <property type="entry name" value="MHC_I-like_Ag-recog"/>
</dbReference>
<dbReference type="AlphaFoldDB" id="Q31205"/>
<evidence type="ECO:0000256" key="1">
    <source>
        <dbReference type="ARBA" id="ARBA00006909"/>
    </source>
</evidence>
<dbReference type="InterPro" id="IPR011162">
    <property type="entry name" value="MHC_I/II-like_Ag-recog"/>
</dbReference>
<evidence type="ECO:0000313" key="7">
    <source>
        <dbReference type="MGI" id="MGI:95942"/>
    </source>
</evidence>
<dbReference type="InterPro" id="IPR037055">
    <property type="entry name" value="MHC_I-like_Ag-recog_sf"/>
</dbReference>
<dbReference type="MGI" id="MGI:95942">
    <property type="gene designation" value="H2-T10"/>
</dbReference>
<protein>
    <submittedName>
        <fullName evidence="6">MHC class I H2-TL-T10-b mRNA (b haplotype)</fullName>
    </submittedName>
</protein>
<dbReference type="SUPFAM" id="SSF54452">
    <property type="entry name" value="MHC antigen-recognition domain"/>
    <property type="match status" value="1"/>
</dbReference>
<gene>
    <name evidence="7" type="primary">H2-T10</name>
</gene>
<dbReference type="PANTHER" id="PTHR16675">
    <property type="entry name" value="MHC CLASS I-RELATED"/>
    <property type="match status" value="1"/>
</dbReference>
<dbReference type="PIR" id="C35878">
    <property type="entry name" value="C35878"/>
</dbReference>
<evidence type="ECO:0000313" key="6">
    <source>
        <dbReference type="EMBL" id="AAA39694.1"/>
    </source>
</evidence>
<sequence length="204" mass="23775">MSWVLRAAVVCALLLQLDARPSWTRIPLGSHSLRYFYTAVSRPGLGEPWFIIVGYVDDMQVLRFSSKEETPRMAPWLEQEEADDWEQQTRIVTIQGQLSERNLMTLVHFYNKSMDDSHTLQWLQGCDVEPDRHLCLWYNQLAYDSEDLPTLSENPSSCTVGKQWETALYLRSLSTWRATAQICCRNTWKKGRRGCCVQTPQRHM</sequence>
<name>Q31205_MOUSE</name>
<organism evidence="6">
    <name type="scientific">Mus musculus</name>
    <name type="common">Mouse</name>
    <dbReference type="NCBI Taxonomy" id="10090"/>
    <lineage>
        <taxon>Eukaryota</taxon>
        <taxon>Metazoa</taxon>
        <taxon>Chordata</taxon>
        <taxon>Craniata</taxon>
        <taxon>Vertebrata</taxon>
        <taxon>Euteleostomi</taxon>
        <taxon>Mammalia</taxon>
        <taxon>Eutheria</taxon>
        <taxon>Euarchontoglires</taxon>
        <taxon>Glires</taxon>
        <taxon>Rodentia</taxon>
        <taxon>Myomorpha</taxon>
        <taxon>Muroidea</taxon>
        <taxon>Muridae</taxon>
        <taxon>Murinae</taxon>
        <taxon>Mus</taxon>
        <taxon>Mus</taxon>
    </lineage>
</organism>
<dbReference type="Pfam" id="PF00129">
    <property type="entry name" value="MHC_I"/>
    <property type="match status" value="1"/>
</dbReference>
<evidence type="ECO:0000256" key="3">
    <source>
        <dbReference type="RuleBase" id="RU004439"/>
    </source>
</evidence>
<dbReference type="EMBL" id="M35246">
    <property type="protein sequence ID" value="AAA39694.1"/>
    <property type="molecule type" value="mRNA"/>
</dbReference>
<evidence type="ECO:0000256" key="4">
    <source>
        <dbReference type="SAM" id="SignalP"/>
    </source>
</evidence>
<feature type="signal peptide" evidence="4">
    <location>
        <begin position="1"/>
        <end position="19"/>
    </location>
</feature>
<feature type="chain" id="PRO_5004220074" evidence="4">
    <location>
        <begin position="20"/>
        <end position="204"/>
    </location>
</feature>
<dbReference type="PANTHER" id="PTHR16675:SF264">
    <property type="entry name" value="HISTOCOMPATIBILITY 2, T REGION LOCUS 22"/>
    <property type="match status" value="1"/>
</dbReference>